<dbReference type="Proteomes" id="UP001497600">
    <property type="component" value="Chromosome H"/>
</dbReference>
<sequence length="265" mass="29770">MSTIPTPPTFKTTIILTNLSKDDFLSSNRDYSEYTSSSRNTSSSSKRDNLSFVDRIKLNILNLPGPINGDIKGTPDYYLNQLSHWSNLPFLSRVIIILKDECAAKSLYEYLINDDPLLKSNTSIKVTLQENLLSRSRSFDGSDGNEEENTLGVFSKFKNYYNTSSDSDEPKSPTDEQYSEPKPKSFNVYEDLSKMGIDLSSFNSEDQLDELKSTQPSMKPVSLLRTKSLTKTLFKPELKLATSTGAESIKHEVPPSPTITLDETF</sequence>
<reference evidence="2 3" key="1">
    <citation type="submission" date="2024-01" db="EMBL/GenBank/DDBJ databases">
        <authorList>
            <consortium name="Genoscope - CEA"/>
            <person name="William W."/>
        </authorList>
    </citation>
    <scope>NUCLEOTIDE SEQUENCE [LARGE SCALE GENOMIC DNA]</scope>
    <source>
        <strain evidence="2 3">29B2s-10</strain>
    </source>
</reference>
<feature type="region of interest" description="Disordered" evidence="1">
    <location>
        <begin position="162"/>
        <end position="184"/>
    </location>
</feature>
<dbReference type="EMBL" id="OZ004260">
    <property type="protein sequence ID" value="CAK7922303.1"/>
    <property type="molecule type" value="Genomic_DNA"/>
</dbReference>
<gene>
    <name evidence="2" type="ORF">CAAN4_H25136</name>
</gene>
<evidence type="ECO:0000256" key="1">
    <source>
        <dbReference type="SAM" id="MobiDB-lite"/>
    </source>
</evidence>
<keyword evidence="3" id="KW-1185">Reference proteome</keyword>
<protein>
    <submittedName>
        <fullName evidence="2">Uncharacterized protein</fullName>
    </submittedName>
</protein>
<accession>A0ABP0EM14</accession>
<feature type="region of interest" description="Disordered" evidence="1">
    <location>
        <begin position="244"/>
        <end position="265"/>
    </location>
</feature>
<proteinExistence type="predicted"/>
<name>A0ABP0EM14_9ASCO</name>
<evidence type="ECO:0000313" key="2">
    <source>
        <dbReference type="EMBL" id="CAK7922303.1"/>
    </source>
</evidence>
<feature type="compositionally biased region" description="Basic and acidic residues" evidence="1">
    <location>
        <begin position="168"/>
        <end position="183"/>
    </location>
</feature>
<organism evidence="2 3">
    <name type="scientific">[Candida] anglica</name>
    <dbReference type="NCBI Taxonomy" id="148631"/>
    <lineage>
        <taxon>Eukaryota</taxon>
        <taxon>Fungi</taxon>
        <taxon>Dikarya</taxon>
        <taxon>Ascomycota</taxon>
        <taxon>Saccharomycotina</taxon>
        <taxon>Pichiomycetes</taxon>
        <taxon>Debaryomycetaceae</taxon>
        <taxon>Kurtzmaniella</taxon>
    </lineage>
</organism>
<evidence type="ECO:0000313" key="3">
    <source>
        <dbReference type="Proteomes" id="UP001497600"/>
    </source>
</evidence>